<comment type="caution">
    <text evidence="3">The sequence shown here is derived from an EMBL/GenBank/DDBJ whole genome shotgun (WGS) entry which is preliminary data.</text>
</comment>
<dbReference type="EMBL" id="JACHXK010000020">
    <property type="protein sequence ID" value="MBB3113637.1"/>
    <property type="molecule type" value="Genomic_DNA"/>
</dbReference>
<organism evidence="3 4">
    <name type="scientific">Paenibacillus phyllosphaerae</name>
    <dbReference type="NCBI Taxonomy" id="274593"/>
    <lineage>
        <taxon>Bacteria</taxon>
        <taxon>Bacillati</taxon>
        <taxon>Bacillota</taxon>
        <taxon>Bacilli</taxon>
        <taxon>Bacillales</taxon>
        <taxon>Paenibacillaceae</taxon>
        <taxon>Paenibacillus</taxon>
    </lineage>
</organism>
<feature type="compositionally biased region" description="Basic residues" evidence="1">
    <location>
        <begin position="1"/>
        <end position="16"/>
    </location>
</feature>
<proteinExistence type="predicted"/>
<feature type="region of interest" description="Disordered" evidence="1">
    <location>
        <begin position="1"/>
        <end position="41"/>
    </location>
</feature>
<evidence type="ECO:0000256" key="1">
    <source>
        <dbReference type="SAM" id="MobiDB-lite"/>
    </source>
</evidence>
<reference evidence="3 4" key="1">
    <citation type="submission" date="2020-08" db="EMBL/GenBank/DDBJ databases">
        <title>Genomic Encyclopedia of Type Strains, Phase III (KMG-III): the genomes of soil and plant-associated and newly described type strains.</title>
        <authorList>
            <person name="Whitman W."/>
        </authorList>
    </citation>
    <scope>NUCLEOTIDE SEQUENCE [LARGE SCALE GENOMIC DNA]</scope>
    <source>
        <strain evidence="3 4">CECT 5862</strain>
    </source>
</reference>
<evidence type="ECO:0000259" key="2">
    <source>
        <dbReference type="Pfam" id="PF00535"/>
    </source>
</evidence>
<dbReference type="InterPro" id="IPR029044">
    <property type="entry name" value="Nucleotide-diphossugar_trans"/>
</dbReference>
<dbReference type="SUPFAM" id="SSF53448">
    <property type="entry name" value="Nucleotide-diphospho-sugar transferases"/>
    <property type="match status" value="1"/>
</dbReference>
<dbReference type="Pfam" id="PF00535">
    <property type="entry name" value="Glycos_transf_2"/>
    <property type="match status" value="1"/>
</dbReference>
<name>A0A7W5FQV8_9BACL</name>
<keyword evidence="4" id="KW-1185">Reference proteome</keyword>
<dbReference type="Gene3D" id="3.90.550.10">
    <property type="entry name" value="Spore Coat Polysaccharide Biosynthesis Protein SpsA, Chain A"/>
    <property type="match status" value="1"/>
</dbReference>
<dbReference type="AlphaFoldDB" id="A0A7W5FQV8"/>
<sequence length="296" mass="32511">MQRTQRVKQTSKRSITKRNSVPNRQRQVKKRTRRPTVASKREAPVVIRTKANVQQATAIVCGYGTESPQTIRQLAKLGFAEIIAVLGREEEAAYNLLRQLPEVTLIYMPVRLAPHEARSIGASVASGNVLLFVDGKAVLDDQQVLAQLAAIEHGADVALADQMPRLGAFQRWGDADRVRAFVNWSLGCPELQANSIEHLPHAWTREGAATVGRDNLRNPAFAQEAAIAAKLRIQAVPSSLTRLSSKHQAGVLLHELAQLSLGDHVEALTRAMKTTGGRLQFADRVRKRHISGGGQR</sequence>
<feature type="domain" description="Glycosyltransferase 2-like" evidence="2">
    <location>
        <begin position="74"/>
        <end position="182"/>
    </location>
</feature>
<dbReference type="RefSeq" id="WP_183603708.1">
    <property type="nucleotide sequence ID" value="NZ_JACHXK010000020.1"/>
</dbReference>
<protein>
    <recommendedName>
        <fullName evidence="2">Glycosyltransferase 2-like domain-containing protein</fullName>
    </recommendedName>
</protein>
<gene>
    <name evidence="3" type="ORF">FHS18_005750</name>
</gene>
<dbReference type="InterPro" id="IPR001173">
    <property type="entry name" value="Glyco_trans_2-like"/>
</dbReference>
<dbReference type="Proteomes" id="UP000570361">
    <property type="component" value="Unassembled WGS sequence"/>
</dbReference>
<evidence type="ECO:0000313" key="3">
    <source>
        <dbReference type="EMBL" id="MBB3113637.1"/>
    </source>
</evidence>
<accession>A0A7W5FQV8</accession>
<evidence type="ECO:0000313" key="4">
    <source>
        <dbReference type="Proteomes" id="UP000570361"/>
    </source>
</evidence>